<dbReference type="PROSITE" id="PS51217">
    <property type="entry name" value="UVRD_HELICASE_CTER"/>
    <property type="match status" value="1"/>
</dbReference>
<keyword evidence="13" id="KW-1185">Reference proteome</keyword>
<evidence type="ECO:0000313" key="13">
    <source>
        <dbReference type="Proteomes" id="UP000714420"/>
    </source>
</evidence>
<feature type="domain" description="UvrD-like helicase C-terminal" evidence="11">
    <location>
        <begin position="497"/>
        <end position="743"/>
    </location>
</feature>
<evidence type="ECO:0000256" key="8">
    <source>
        <dbReference type="ARBA" id="ARBA00048988"/>
    </source>
</evidence>
<organism evidence="12 13">
    <name type="scientific">Xylanibacter muris</name>
    <dbReference type="NCBI Taxonomy" id="2736290"/>
    <lineage>
        <taxon>Bacteria</taxon>
        <taxon>Pseudomonadati</taxon>
        <taxon>Bacteroidota</taxon>
        <taxon>Bacteroidia</taxon>
        <taxon>Bacteroidales</taxon>
        <taxon>Prevotellaceae</taxon>
        <taxon>Xylanibacter</taxon>
    </lineage>
</organism>
<evidence type="ECO:0000259" key="10">
    <source>
        <dbReference type="PROSITE" id="PS51198"/>
    </source>
</evidence>
<feature type="domain" description="UvrD-like helicase ATP-binding" evidence="10">
    <location>
        <begin position="1"/>
        <end position="469"/>
    </location>
</feature>
<evidence type="ECO:0000256" key="2">
    <source>
        <dbReference type="ARBA" id="ARBA00022801"/>
    </source>
</evidence>
<dbReference type="Proteomes" id="UP000714420">
    <property type="component" value="Unassembled WGS sequence"/>
</dbReference>
<evidence type="ECO:0000256" key="9">
    <source>
        <dbReference type="PROSITE-ProRule" id="PRU00560"/>
    </source>
</evidence>
<dbReference type="PROSITE" id="PS51198">
    <property type="entry name" value="UVRD_HELICASE_ATP_BIND"/>
    <property type="match status" value="1"/>
</dbReference>
<proteinExistence type="predicted"/>
<evidence type="ECO:0000256" key="4">
    <source>
        <dbReference type="ARBA" id="ARBA00022840"/>
    </source>
</evidence>
<keyword evidence="3 9" id="KW-0347">Helicase</keyword>
<dbReference type="SUPFAM" id="SSF52540">
    <property type="entry name" value="P-loop containing nucleoside triphosphate hydrolases"/>
    <property type="match status" value="1"/>
</dbReference>
<dbReference type="PANTHER" id="PTHR11070:SF67">
    <property type="entry name" value="DNA 3'-5' HELICASE"/>
    <property type="match status" value="1"/>
</dbReference>
<accession>A0ABX2ANI2</accession>
<sequence>MNKSLKVYKASAGSGKTFTLAIEYIKLLIKNPQNYRNILAVTFTNKATEEMKHRILSQLYGLWKNLDDSKDYMEVLTGDLQLTQQFISSRAGTALYLLLHNYSFFRVETIDSFFQSVLRNLAHELDLTPNLRIDLNDGQVADQAVDTLIESLDENSNVLHWIMQYINANIEDDKSWNVINNIKVFGKTIFEEFYKQNSEELSGKLEKSRFFENYMARLQSEKKSAKAVMKEFADEFFKRIEDNGLTVDDFSNRKSGVAGLFIKLRKGIFDNSIIGTRVTACLDSPEKWYTAKSPNKQIIHELALQYLIPLLNHAVSQQPEQWNRYLSSDITLKHLNQLRLLNKIEQTVRVLNDNANRFLLSDTQYLLHSLIKDNDSPFIFEKIGTRIENVMIDEFQDTSLTQWKNFKVLLLECMSHDGSENLIVGDVKQSIYRWRSGDWRLLNNIGNEFASPVKEQLDIRPLETNYRSDRNIIAFNNVFFSVASYREYTCHSDTEDDEIKNVSRQFLHAYEDVVQKVPEKKGDCGYVNIKLLPKQEYEGNMLSVLEDTVVSLLKSNVPMNDIAILVRNNKQIPVIANYFMEHGNIRIVSDEAFRLDASSTVNILISALYLLTHPDDIIVKTSLAVAYQRLIVHNTQPISNILLKNTDIDRLLPDKFINNTEQLASEPLYDLVEQLYGLFSLGEIHGQSAYVFAFYDQLRCFINDNIADINTFITEWKNKICSKTIQCNEIDGIRIISIHKSKGLEYKTVIIPFCNWTLEHTRNNIIWCSPETEPYNAIPLVPVDYSSRLLDTAYKSHYSNEHIQNGVDNLNLLYVAFTRARNNLYVIGQKGADINHRSNMIEKCLGEVSDKLEGSLIEGNNDDDTVVSFSFGRKPEYANKDATQESNNKTSENVFMKDSETEFVDIEYFENKPQFRQSNKSREFTSEDEDTQQKGYIKMGNILHKVFSSIKTSDDIKGIIDRMHFEGLLFNDEITQEKLELILNKSFANKQIAEWFSNKWTVFNECSVVTYDEMTHSVKERRPDRVITDGNEMIVIDFKFGRKRDSYIKQVAEYMTLLVSMGYKNVKGFLWFVYQNQVDEVHI</sequence>
<dbReference type="Pfam" id="PF00580">
    <property type="entry name" value="UvrD-helicase"/>
    <property type="match status" value="1"/>
</dbReference>
<gene>
    <name evidence="12" type="ORF">HPS56_10430</name>
</gene>
<comment type="catalytic activity">
    <reaction evidence="8">
        <text>ATP + H2O = ADP + phosphate + H(+)</text>
        <dbReference type="Rhea" id="RHEA:13065"/>
        <dbReference type="ChEBI" id="CHEBI:15377"/>
        <dbReference type="ChEBI" id="CHEBI:15378"/>
        <dbReference type="ChEBI" id="CHEBI:30616"/>
        <dbReference type="ChEBI" id="CHEBI:43474"/>
        <dbReference type="ChEBI" id="CHEBI:456216"/>
        <dbReference type="EC" id="5.6.2.4"/>
    </reaction>
</comment>
<evidence type="ECO:0000256" key="7">
    <source>
        <dbReference type="ARBA" id="ARBA00034808"/>
    </source>
</evidence>
<evidence type="ECO:0000256" key="6">
    <source>
        <dbReference type="ARBA" id="ARBA00034617"/>
    </source>
</evidence>
<dbReference type="InterPro" id="IPR014016">
    <property type="entry name" value="UvrD-like_ATP-bd"/>
</dbReference>
<comment type="caution">
    <text evidence="12">The sequence shown here is derived from an EMBL/GenBank/DDBJ whole genome shotgun (WGS) entry which is preliminary data.</text>
</comment>
<dbReference type="PANTHER" id="PTHR11070">
    <property type="entry name" value="UVRD / RECB / PCRA DNA HELICASE FAMILY MEMBER"/>
    <property type="match status" value="1"/>
</dbReference>
<evidence type="ECO:0000256" key="1">
    <source>
        <dbReference type="ARBA" id="ARBA00022741"/>
    </source>
</evidence>
<evidence type="ECO:0000313" key="12">
    <source>
        <dbReference type="EMBL" id="NPD92749.1"/>
    </source>
</evidence>
<keyword evidence="2 9" id="KW-0378">Hydrolase</keyword>
<evidence type="ECO:0000256" key="5">
    <source>
        <dbReference type="ARBA" id="ARBA00023235"/>
    </source>
</evidence>
<dbReference type="Pfam" id="PF13361">
    <property type="entry name" value="UvrD_C"/>
    <property type="match status" value="2"/>
</dbReference>
<dbReference type="Gene3D" id="3.40.50.300">
    <property type="entry name" value="P-loop containing nucleotide triphosphate hydrolases"/>
    <property type="match status" value="4"/>
</dbReference>
<comment type="catalytic activity">
    <reaction evidence="6">
        <text>Couples ATP hydrolysis with the unwinding of duplex DNA by translocating in the 3'-5' direction.</text>
        <dbReference type="EC" id="5.6.2.4"/>
    </reaction>
</comment>
<keyword evidence="4 9" id="KW-0067">ATP-binding</keyword>
<dbReference type="RefSeq" id="WP_172276232.1">
    <property type="nucleotide sequence ID" value="NZ_CASGMU010000009.1"/>
</dbReference>
<keyword evidence="1 9" id="KW-0547">Nucleotide-binding</keyword>
<dbReference type="InterPro" id="IPR000212">
    <property type="entry name" value="DNA_helicase_UvrD/REP"/>
</dbReference>
<protein>
    <recommendedName>
        <fullName evidence="7">DNA 3'-5' helicase</fullName>
        <ecNumber evidence="7">5.6.2.4</ecNumber>
    </recommendedName>
</protein>
<reference evidence="12 13" key="1">
    <citation type="submission" date="2020-05" db="EMBL/GenBank/DDBJ databases">
        <title>Distinct polysaccharide utilization as determinants for interspecies competition between intestinal Prevotella spp.</title>
        <authorList>
            <person name="Galvez E.J.C."/>
            <person name="Iljazovic A."/>
            <person name="Strowig T."/>
        </authorList>
    </citation>
    <scope>NUCLEOTIDE SEQUENCE [LARGE SCALE GENOMIC DNA]</scope>
    <source>
        <strain evidence="12 13">PMUR</strain>
    </source>
</reference>
<evidence type="ECO:0000259" key="11">
    <source>
        <dbReference type="PROSITE" id="PS51217"/>
    </source>
</evidence>
<dbReference type="EC" id="5.6.2.4" evidence="7"/>
<evidence type="ECO:0000256" key="3">
    <source>
        <dbReference type="ARBA" id="ARBA00022806"/>
    </source>
</evidence>
<name>A0ABX2ANI2_9BACT</name>
<dbReference type="InterPro" id="IPR014017">
    <property type="entry name" value="DNA_helicase_UvrD-like_C"/>
</dbReference>
<dbReference type="InterPro" id="IPR027417">
    <property type="entry name" value="P-loop_NTPase"/>
</dbReference>
<keyword evidence="5" id="KW-0413">Isomerase</keyword>
<dbReference type="EMBL" id="JABKKF010000010">
    <property type="protein sequence ID" value="NPD92749.1"/>
    <property type="molecule type" value="Genomic_DNA"/>
</dbReference>
<feature type="binding site" evidence="9">
    <location>
        <begin position="10"/>
        <end position="17"/>
    </location>
    <ligand>
        <name>ATP</name>
        <dbReference type="ChEBI" id="CHEBI:30616"/>
    </ligand>
</feature>